<dbReference type="PANTHER" id="PTHR45792">
    <property type="entry name" value="DIACYLGLYCEROL LIPASE HOMOLOG-RELATED"/>
    <property type="match status" value="1"/>
</dbReference>
<evidence type="ECO:0000256" key="4">
    <source>
        <dbReference type="SAM" id="MobiDB-lite"/>
    </source>
</evidence>
<evidence type="ECO:0000256" key="1">
    <source>
        <dbReference type="ARBA" id="ARBA00022801"/>
    </source>
</evidence>
<evidence type="ECO:0000256" key="2">
    <source>
        <dbReference type="ARBA" id="ARBA00022963"/>
    </source>
</evidence>
<dbReference type="GO" id="GO:0005886">
    <property type="term" value="C:plasma membrane"/>
    <property type="evidence" value="ECO:0007669"/>
    <property type="project" value="TreeGrafter"/>
</dbReference>
<dbReference type="GO" id="GO:0019369">
    <property type="term" value="P:arachidonate metabolic process"/>
    <property type="evidence" value="ECO:0007669"/>
    <property type="project" value="TreeGrafter"/>
</dbReference>
<dbReference type="GO" id="GO:0046340">
    <property type="term" value="P:diacylglycerol catabolic process"/>
    <property type="evidence" value="ECO:0007669"/>
    <property type="project" value="TreeGrafter"/>
</dbReference>
<protein>
    <submittedName>
        <fullName evidence="5">Uncharacterized protein</fullName>
    </submittedName>
</protein>
<keyword evidence="3" id="KW-0443">Lipid metabolism</keyword>
<reference evidence="6" key="1">
    <citation type="submission" date="2013-09" db="EMBL/GenBank/DDBJ databases">
        <title>The Genome Sequence of Anopheles culicifacies species A.</title>
        <authorList>
            <consortium name="The Broad Institute Genomics Platform"/>
            <person name="Neafsey D.E."/>
            <person name="Besansky N."/>
            <person name="Howell P."/>
            <person name="Walton C."/>
            <person name="Young S.K."/>
            <person name="Zeng Q."/>
            <person name="Gargeya S."/>
            <person name="Fitzgerald M."/>
            <person name="Haas B."/>
            <person name="Abouelleil A."/>
            <person name="Allen A.W."/>
            <person name="Alvarado L."/>
            <person name="Arachchi H.M."/>
            <person name="Berlin A.M."/>
            <person name="Chapman S.B."/>
            <person name="Gainer-Dewar J."/>
            <person name="Goldberg J."/>
            <person name="Griggs A."/>
            <person name="Gujja S."/>
            <person name="Hansen M."/>
            <person name="Howarth C."/>
            <person name="Imamovic A."/>
            <person name="Ireland A."/>
            <person name="Larimer J."/>
            <person name="McCowan C."/>
            <person name="Murphy C."/>
            <person name="Pearson M."/>
            <person name="Poon T.W."/>
            <person name="Priest M."/>
            <person name="Roberts A."/>
            <person name="Saif S."/>
            <person name="Shea T."/>
            <person name="Sisk P."/>
            <person name="Sykes S."/>
            <person name="Wortman J."/>
            <person name="Nusbaum C."/>
            <person name="Birren B."/>
        </authorList>
    </citation>
    <scope>NUCLEOTIDE SEQUENCE [LARGE SCALE GENOMIC DNA]</scope>
    <source>
        <strain evidence="6">A-37</strain>
    </source>
</reference>
<dbReference type="EMBL" id="AXCM01007405">
    <property type="status" value="NOT_ANNOTATED_CDS"/>
    <property type="molecule type" value="Genomic_DNA"/>
</dbReference>
<accession>A0A182M1L6</accession>
<dbReference type="Proteomes" id="UP000075883">
    <property type="component" value="Unassembled WGS sequence"/>
</dbReference>
<dbReference type="GO" id="GO:0004806">
    <property type="term" value="F:triacylglycerol lipase activity"/>
    <property type="evidence" value="ECO:0007669"/>
    <property type="project" value="TreeGrafter"/>
</dbReference>
<dbReference type="EnsemblMetazoa" id="ACUA007206-RA">
    <property type="protein sequence ID" value="ACUA007206-PA"/>
    <property type="gene ID" value="ACUA007206"/>
</dbReference>
<feature type="compositionally biased region" description="Polar residues" evidence="4">
    <location>
        <begin position="280"/>
        <end position="289"/>
    </location>
</feature>
<dbReference type="GO" id="GO:0005737">
    <property type="term" value="C:cytoplasm"/>
    <property type="evidence" value="ECO:0007669"/>
    <property type="project" value="TreeGrafter"/>
</dbReference>
<organism evidence="5 6">
    <name type="scientific">Anopheles culicifacies</name>
    <dbReference type="NCBI Taxonomy" id="139723"/>
    <lineage>
        <taxon>Eukaryota</taxon>
        <taxon>Metazoa</taxon>
        <taxon>Ecdysozoa</taxon>
        <taxon>Arthropoda</taxon>
        <taxon>Hexapoda</taxon>
        <taxon>Insecta</taxon>
        <taxon>Pterygota</taxon>
        <taxon>Neoptera</taxon>
        <taxon>Endopterygota</taxon>
        <taxon>Diptera</taxon>
        <taxon>Nematocera</taxon>
        <taxon>Culicoidea</taxon>
        <taxon>Culicidae</taxon>
        <taxon>Anophelinae</taxon>
        <taxon>Anopheles</taxon>
        <taxon>culicifacies species complex</taxon>
    </lineage>
</organism>
<dbReference type="VEuPathDB" id="VectorBase:ACUA007206"/>
<keyword evidence="6" id="KW-1185">Reference proteome</keyword>
<keyword evidence="1" id="KW-0378">Hydrolase</keyword>
<evidence type="ECO:0000313" key="5">
    <source>
        <dbReference type="EnsemblMetazoa" id="ACUA007206-PA"/>
    </source>
</evidence>
<dbReference type="InterPro" id="IPR052214">
    <property type="entry name" value="DAG_Lipase-Related"/>
</dbReference>
<dbReference type="AlphaFoldDB" id="A0A182M1L6"/>
<evidence type="ECO:0000256" key="3">
    <source>
        <dbReference type="ARBA" id="ARBA00023098"/>
    </source>
</evidence>
<feature type="region of interest" description="Disordered" evidence="4">
    <location>
        <begin position="280"/>
        <end position="310"/>
    </location>
</feature>
<evidence type="ECO:0000313" key="6">
    <source>
        <dbReference type="Proteomes" id="UP000075883"/>
    </source>
</evidence>
<keyword evidence="2" id="KW-0442">Lipid degradation</keyword>
<name>A0A182M1L6_9DIPT</name>
<feature type="compositionally biased region" description="Basic and acidic residues" evidence="4">
    <location>
        <begin position="291"/>
        <end position="303"/>
    </location>
</feature>
<reference evidence="5" key="2">
    <citation type="submission" date="2020-05" db="UniProtKB">
        <authorList>
            <consortium name="EnsemblMetazoa"/>
        </authorList>
    </citation>
    <scope>IDENTIFICATION</scope>
    <source>
        <strain evidence="5">A-37</strain>
    </source>
</reference>
<dbReference type="PANTHER" id="PTHR45792:SF2">
    <property type="entry name" value="DIACYLGLYCEROL LIPASE-BETA"/>
    <property type="match status" value="1"/>
</dbReference>
<sequence>MIIFGLAIVFDPLGSAKYKNGRDTNDNGPTESAIHRKVSKLWFRRFRWAFCCLRRDEFGHEAFTQVASLLSALFRGTDLVPSDIVAGCVLLRVRQKRETREMRRIRMLNDDGPRYSTDITRVFATSPAWMTIKNARHFLRFALAAYGWPMVCYLNCCTGPYRLVPKMTCCACFRRKPQIIIDDNCCLCHLAGVRYTSRLRSEDVLHASFKNHVFEHGTNTNDSTLTTFGGLRRERFIRHAREAPKFRSGDKRPVLPGPVFRPPSQFRCCLSDCDNSSVADRVSDGNSGMDSRIHSDSDPDRTPDPTPELQSSIHTGVLRSTPVAPFNSGVHRLTLHYTREALRSILEMIGSVHPESIPAGPGAGSTLFCPTLNRVKDLNRQSSA</sequence>
<proteinExistence type="predicted"/>
<dbReference type="GO" id="GO:0022008">
    <property type="term" value="P:neurogenesis"/>
    <property type="evidence" value="ECO:0007669"/>
    <property type="project" value="TreeGrafter"/>
</dbReference>